<proteinExistence type="predicted"/>
<sequence length="712" mass="79589">MEVLGAIASSIAIAQALAAGPKIANLIREIPEIQDNLKDLRSELDLLSSIVEQAKRLPQLPTSNSDSSQSSEETLMFKAAARVNGIVDELNQVLQSCVHESDELQDKQFKAKKRKWLLQSRKIEKLQRSAHYASTHLHSAIFCHLSLLTCNRITNEAQNQIEMRQLFEDFMKMTSEKLATAEPHASQALLPLPAGNRATEQDPGSVKLNGSKNLEINRAPPVVSVDATSMIGAMQAGTGYSHSSAPGSSNATTFPITVDRSVQIEHVQTKTWRGSTPLNVACERIIEGPRFYPDDHDTSGCGLIEYAVDQRFFSGIEVLLTLWEHILQEQGFPRILLYKANEVLLYSSGLSDHETYLLQKVKSLVYDMPGWATTKPWAIDLLDDMGDTPLHTACKLDLAEAAEQLVAAGADINQKDCRVFIVQRFSSGAAALLSRIPRQEVPLCITPSGKVRKKSMISLLLASGASTTSRDQWNNTPLIYLAQDSDADHEMTQKAIELLTLTKPHVIEAASGNGMTPILTALAGDRLSTLRALRNAGGSFLAVTRSSRNLLHLASNYATPETLSYLISQEISGIDTELQDCDADTPWDKFKRLIHFPLIEYRPSRARREAFAKLYQGIRDRNLQHDIIHLEQILESLQKQNVIKVRHHITILIKQKEEWKKTGLVDWYRAVDKRIQHFEWALAGEDLEEYLEELKAELKTSVWDIPSKYDEM</sequence>
<accession>A0ACC1SDZ3</accession>
<keyword evidence="2" id="KW-1185">Reference proteome</keyword>
<evidence type="ECO:0000313" key="2">
    <source>
        <dbReference type="Proteomes" id="UP001148629"/>
    </source>
</evidence>
<gene>
    <name evidence="1" type="ORF">NM208_g6267</name>
</gene>
<evidence type="ECO:0000313" key="1">
    <source>
        <dbReference type="EMBL" id="KAJ3537529.1"/>
    </source>
</evidence>
<dbReference type="Proteomes" id="UP001148629">
    <property type="component" value="Unassembled WGS sequence"/>
</dbReference>
<organism evidence="1 2">
    <name type="scientific">Fusarium decemcellulare</name>
    <dbReference type="NCBI Taxonomy" id="57161"/>
    <lineage>
        <taxon>Eukaryota</taxon>
        <taxon>Fungi</taxon>
        <taxon>Dikarya</taxon>
        <taxon>Ascomycota</taxon>
        <taxon>Pezizomycotina</taxon>
        <taxon>Sordariomycetes</taxon>
        <taxon>Hypocreomycetidae</taxon>
        <taxon>Hypocreales</taxon>
        <taxon>Nectriaceae</taxon>
        <taxon>Fusarium</taxon>
        <taxon>Fusarium decemcellulare species complex</taxon>
    </lineage>
</organism>
<comment type="caution">
    <text evidence="1">The sequence shown here is derived from an EMBL/GenBank/DDBJ whole genome shotgun (WGS) entry which is preliminary data.</text>
</comment>
<protein>
    <submittedName>
        <fullName evidence="1">Uncharacterized protein</fullName>
    </submittedName>
</protein>
<reference evidence="1" key="1">
    <citation type="submission" date="2022-08" db="EMBL/GenBank/DDBJ databases">
        <title>Genome Sequence of Fusarium decemcellulare.</title>
        <authorList>
            <person name="Buettner E."/>
        </authorList>
    </citation>
    <scope>NUCLEOTIDE SEQUENCE</scope>
    <source>
        <strain evidence="1">Babe19</strain>
    </source>
</reference>
<dbReference type="EMBL" id="JANRMS010000573">
    <property type="protein sequence ID" value="KAJ3537529.1"/>
    <property type="molecule type" value="Genomic_DNA"/>
</dbReference>
<name>A0ACC1SDZ3_9HYPO</name>